<comment type="caution">
    <text evidence="3">The sequence shown here is derived from an EMBL/GenBank/DDBJ whole genome shotgun (WGS) entry which is preliminary data.</text>
</comment>
<organism evidence="3 4">
    <name type="scientific">Fodinicurvata halophila</name>
    <dbReference type="NCBI Taxonomy" id="1419723"/>
    <lineage>
        <taxon>Bacteria</taxon>
        <taxon>Pseudomonadati</taxon>
        <taxon>Pseudomonadota</taxon>
        <taxon>Alphaproteobacteria</taxon>
        <taxon>Rhodospirillales</taxon>
        <taxon>Rhodovibrionaceae</taxon>
        <taxon>Fodinicurvata</taxon>
    </lineage>
</organism>
<dbReference type="Proteomes" id="UP001595799">
    <property type="component" value="Unassembled WGS sequence"/>
</dbReference>
<evidence type="ECO:0000259" key="1">
    <source>
        <dbReference type="Pfam" id="PF02541"/>
    </source>
</evidence>
<dbReference type="InterPro" id="IPR050273">
    <property type="entry name" value="GppA/Ppx_hydrolase"/>
</dbReference>
<proteinExistence type="predicted"/>
<dbReference type="Gene3D" id="1.10.3210.10">
    <property type="entry name" value="Hypothetical protein af1432"/>
    <property type="match status" value="1"/>
</dbReference>
<name>A0ABV8UM26_9PROT</name>
<sequence length="516" mass="56464">MPAHAERLTEPSVAGGQETAFSISSSSEVGRIGVVDIGSNSVRLVVFDSLKRVPVPLFNEKILCGLGRGLNSSGQLNPEGVQLALNTLKRFVGLARAMEVQRLDLLATAAVRDASNGSSFVQEVESLCDMPVRVLTGAEESRLSAEGVLSGQPNARGFMGDLGGGSLEVVALGEGAGEAWATLPLGPLRLMDAAGDDRKKIMAKINHQLSDQAWLSELKGRDFYAVGGAWRALARIHMEQTHYPLHMIHGYSMNQEEALELTGLVSQLGKRSLASMTGVNKRRIETLPSAAMLMQRIIELARPERIVFSAYGLREGWLHNLLSPEERERDPLLAAASDWGAREARFGDLGDQIAAWCTPLFPDRDAEAERLCLGACHLSDVGWRYHPDYRAEHILLRILRAQELCIEHFERAFIGRALYSRYGGSKNAGILNYTRQLLSEERVHMADALGRALRLAYTLSGGDPQMLEVTVLKREEDCLVLQIPADAAVPPGQMIEKRLSSLASALNISRSDIRQV</sequence>
<dbReference type="CDD" id="cd24052">
    <property type="entry name" value="ASKHA_NBD_HpPPX-GppA-like"/>
    <property type="match status" value="1"/>
</dbReference>
<dbReference type="SUPFAM" id="SSF109604">
    <property type="entry name" value="HD-domain/PDEase-like"/>
    <property type="match status" value="1"/>
</dbReference>
<evidence type="ECO:0000259" key="2">
    <source>
        <dbReference type="Pfam" id="PF21697"/>
    </source>
</evidence>
<dbReference type="Pfam" id="PF21697">
    <property type="entry name" value="Ppx_C"/>
    <property type="match status" value="1"/>
</dbReference>
<dbReference type="EMBL" id="JBHSCW010000003">
    <property type="protein sequence ID" value="MFC4351589.1"/>
    <property type="molecule type" value="Genomic_DNA"/>
</dbReference>
<dbReference type="PANTHER" id="PTHR30005:SF0">
    <property type="entry name" value="RETROGRADE REGULATION PROTEIN 2"/>
    <property type="match status" value="1"/>
</dbReference>
<dbReference type="SUPFAM" id="SSF53067">
    <property type="entry name" value="Actin-like ATPase domain"/>
    <property type="match status" value="2"/>
</dbReference>
<keyword evidence="4" id="KW-1185">Reference proteome</keyword>
<dbReference type="Pfam" id="PF02541">
    <property type="entry name" value="Ppx-GppA"/>
    <property type="match status" value="1"/>
</dbReference>
<evidence type="ECO:0000313" key="4">
    <source>
        <dbReference type="Proteomes" id="UP001595799"/>
    </source>
</evidence>
<dbReference type="PANTHER" id="PTHR30005">
    <property type="entry name" value="EXOPOLYPHOSPHATASE"/>
    <property type="match status" value="1"/>
</dbReference>
<gene>
    <name evidence="3" type="ORF">ACFOW6_08560</name>
</gene>
<feature type="domain" description="Ppx/GppA phosphatase N-terminal" evidence="1">
    <location>
        <begin position="51"/>
        <end position="322"/>
    </location>
</feature>
<dbReference type="InterPro" id="IPR043129">
    <property type="entry name" value="ATPase_NBD"/>
</dbReference>
<dbReference type="InterPro" id="IPR003695">
    <property type="entry name" value="Ppx_GppA_N"/>
</dbReference>
<feature type="domain" description="Exopolyphosphatase C-terminal" evidence="2">
    <location>
        <begin position="364"/>
        <end position="504"/>
    </location>
</feature>
<accession>A0ABV8UM26</accession>
<reference evidence="4" key="1">
    <citation type="journal article" date="2019" name="Int. J. Syst. Evol. Microbiol.">
        <title>The Global Catalogue of Microorganisms (GCM) 10K type strain sequencing project: providing services to taxonomists for standard genome sequencing and annotation.</title>
        <authorList>
            <consortium name="The Broad Institute Genomics Platform"/>
            <consortium name="The Broad Institute Genome Sequencing Center for Infectious Disease"/>
            <person name="Wu L."/>
            <person name="Ma J."/>
        </authorList>
    </citation>
    <scope>NUCLEOTIDE SEQUENCE [LARGE SCALE GENOMIC DNA]</scope>
    <source>
        <strain evidence="4">CECT 8472</strain>
    </source>
</reference>
<dbReference type="RefSeq" id="WP_382421916.1">
    <property type="nucleotide sequence ID" value="NZ_JBHSCW010000003.1"/>
</dbReference>
<dbReference type="InterPro" id="IPR048951">
    <property type="entry name" value="Ppx_C"/>
</dbReference>
<dbReference type="Gene3D" id="3.30.420.150">
    <property type="entry name" value="Exopolyphosphatase. Domain 2"/>
    <property type="match status" value="1"/>
</dbReference>
<evidence type="ECO:0000313" key="3">
    <source>
        <dbReference type="EMBL" id="MFC4351589.1"/>
    </source>
</evidence>
<protein>
    <submittedName>
        <fullName evidence="3">Ppx/GppA family phosphatase</fullName>
    </submittedName>
</protein>
<dbReference type="Gene3D" id="3.30.420.40">
    <property type="match status" value="1"/>
</dbReference>